<evidence type="ECO:0000256" key="1">
    <source>
        <dbReference type="SAM" id="MobiDB-lite"/>
    </source>
</evidence>
<feature type="region of interest" description="Disordered" evidence="1">
    <location>
        <begin position="113"/>
        <end position="137"/>
    </location>
</feature>
<evidence type="ECO:0000259" key="2">
    <source>
        <dbReference type="Pfam" id="PF20615"/>
    </source>
</evidence>
<feature type="compositionally biased region" description="Basic and acidic residues" evidence="1">
    <location>
        <begin position="128"/>
        <end position="137"/>
    </location>
</feature>
<dbReference type="Proteomes" id="UP000218810">
    <property type="component" value="Unassembled WGS sequence"/>
</dbReference>
<dbReference type="InterPro" id="IPR046543">
    <property type="entry name" value="DUF6802"/>
</dbReference>
<comment type="caution">
    <text evidence="3">The sequence shown here is derived from an EMBL/GenBank/DDBJ whole genome shotgun (WGS) entry which is preliminary data.</text>
</comment>
<evidence type="ECO:0000313" key="4">
    <source>
        <dbReference type="Proteomes" id="UP000218810"/>
    </source>
</evidence>
<sequence length="137" mass="14258">MTDPFPGSEPSDFSARPDVCGLDGAPLAEASSLGLHVPVGDGVLDLGSPEADLDGDGFMEAVTRGDGRGLTVYTDVDGDGTVDHVSTVRFDGSYDSWRLANPAEGVPFGGFTNEARAGSPESSPTPARWERIDHGHI</sequence>
<dbReference type="EMBL" id="NTGA01000015">
    <property type="protein sequence ID" value="PAY23428.1"/>
    <property type="molecule type" value="Genomic_DNA"/>
</dbReference>
<feature type="domain" description="DUF6802" evidence="2">
    <location>
        <begin position="41"/>
        <end position="106"/>
    </location>
</feature>
<gene>
    <name evidence="3" type="ORF">CEY15_08965</name>
</gene>
<dbReference type="RefSeq" id="WP_095718136.1">
    <property type="nucleotide sequence ID" value="NZ_NTGA01000015.1"/>
</dbReference>
<organism evidence="3 4">
    <name type="scientific">Dietzia natronolimnaea</name>
    <dbReference type="NCBI Taxonomy" id="161920"/>
    <lineage>
        <taxon>Bacteria</taxon>
        <taxon>Bacillati</taxon>
        <taxon>Actinomycetota</taxon>
        <taxon>Actinomycetes</taxon>
        <taxon>Mycobacteriales</taxon>
        <taxon>Dietziaceae</taxon>
        <taxon>Dietzia</taxon>
    </lineage>
</organism>
<evidence type="ECO:0000313" key="3">
    <source>
        <dbReference type="EMBL" id="PAY23428.1"/>
    </source>
</evidence>
<proteinExistence type="predicted"/>
<dbReference type="OrthoDB" id="4773701at2"/>
<keyword evidence="4" id="KW-1185">Reference proteome</keyword>
<accession>A0A2A2WQG4</accession>
<dbReference type="AlphaFoldDB" id="A0A2A2WQG4"/>
<reference evidence="4" key="1">
    <citation type="submission" date="2017-09" db="EMBL/GenBank/DDBJ databases">
        <authorList>
            <person name="Zhang Y."/>
            <person name="Huang X."/>
            <person name="Liu J."/>
            <person name="Lu L."/>
            <person name="Peng K."/>
        </authorList>
    </citation>
    <scope>NUCLEOTIDE SEQUENCE [LARGE SCALE GENOMIC DNA]</scope>
    <source>
        <strain evidence="4">S-XJ-1</strain>
    </source>
</reference>
<name>A0A2A2WQG4_9ACTN</name>
<protein>
    <recommendedName>
        <fullName evidence="2">DUF6802 domain-containing protein</fullName>
    </recommendedName>
</protein>
<dbReference type="Pfam" id="PF20615">
    <property type="entry name" value="DUF6802"/>
    <property type="match status" value="1"/>
</dbReference>